<dbReference type="CTD" id="152586"/>
<sequence length="108" mass="12484">MHHEIIQRENLSGTLDEKKMDTLSEHERVSNIFEDFKFFFPHVRKVKRIYPKVIIGQGKTGVSFALGIPTVSRGNHTYLKQTLNSIVTRIMPWEEKDCVVIVSVSDKI</sequence>
<dbReference type="InterPro" id="IPR006759">
    <property type="entry name" value="Glyco_transf_54"/>
</dbReference>
<evidence type="ECO:0000313" key="2">
    <source>
        <dbReference type="Proteomes" id="UP000694906"/>
    </source>
</evidence>
<evidence type="ECO:0000313" key="3">
    <source>
        <dbReference type="RefSeq" id="XP_021108216.1"/>
    </source>
</evidence>
<name>A0AAX6SI75_HETGA</name>
<dbReference type="Pfam" id="PF04666">
    <property type="entry name" value="MGAT4_cons"/>
    <property type="match status" value="1"/>
</dbReference>
<accession>A0AAX6SI75</accession>
<dbReference type="RefSeq" id="XP_021108216.1">
    <property type="nucleotide sequence ID" value="XM_021252557.1"/>
</dbReference>
<dbReference type="PANTHER" id="PTHR12062:SF10">
    <property type="entry name" value="ALPHA-1,3-MANNOSYL-GLYCOPROTEIN 4-BETA-N-ACETYLGLUCOSAMINYLTRANSFERASE-LIKE PROTEIN MGAT4D"/>
    <property type="match status" value="1"/>
</dbReference>
<dbReference type="GO" id="GO:0008375">
    <property type="term" value="F:acetylglucosaminyltransferase activity"/>
    <property type="evidence" value="ECO:0007669"/>
    <property type="project" value="TreeGrafter"/>
</dbReference>
<keyword evidence="2" id="KW-1185">Reference proteome</keyword>
<feature type="domain" description="MGAT4 conserved region" evidence="1">
    <location>
        <begin position="28"/>
        <end position="106"/>
    </location>
</feature>
<dbReference type="InterPro" id="IPR057279">
    <property type="entry name" value="MGAT4"/>
</dbReference>
<dbReference type="GO" id="GO:0005793">
    <property type="term" value="C:endoplasmic reticulum-Golgi intermediate compartment"/>
    <property type="evidence" value="ECO:0007669"/>
    <property type="project" value="TreeGrafter"/>
</dbReference>
<dbReference type="GO" id="GO:0005783">
    <property type="term" value="C:endoplasmic reticulum"/>
    <property type="evidence" value="ECO:0007669"/>
    <property type="project" value="TreeGrafter"/>
</dbReference>
<dbReference type="GO" id="GO:0005795">
    <property type="term" value="C:Golgi stack"/>
    <property type="evidence" value="ECO:0007669"/>
    <property type="project" value="TreeGrafter"/>
</dbReference>
<proteinExistence type="predicted"/>
<dbReference type="Proteomes" id="UP000694906">
    <property type="component" value="Unplaced"/>
</dbReference>
<dbReference type="GeneID" id="101726304"/>
<gene>
    <name evidence="3" type="primary">Mgat4d</name>
</gene>
<evidence type="ECO:0000259" key="1">
    <source>
        <dbReference type="Pfam" id="PF04666"/>
    </source>
</evidence>
<protein>
    <submittedName>
        <fullName evidence="3">Alpha-1,3-mannosyl-glycoprotein 4-beta-N-acetylglucosaminyltransferase-like protein MGAT4D</fullName>
    </submittedName>
</protein>
<dbReference type="PANTHER" id="PTHR12062">
    <property type="entry name" value="N-ACETYLGLUCOSAMINYLTRANSFERASE VI"/>
    <property type="match status" value="1"/>
</dbReference>
<organism evidence="2 3">
    <name type="scientific">Heterocephalus glaber</name>
    <name type="common">Naked mole rat</name>
    <dbReference type="NCBI Taxonomy" id="10181"/>
    <lineage>
        <taxon>Eukaryota</taxon>
        <taxon>Metazoa</taxon>
        <taxon>Chordata</taxon>
        <taxon>Craniata</taxon>
        <taxon>Vertebrata</taxon>
        <taxon>Euteleostomi</taxon>
        <taxon>Mammalia</taxon>
        <taxon>Eutheria</taxon>
        <taxon>Euarchontoglires</taxon>
        <taxon>Glires</taxon>
        <taxon>Rodentia</taxon>
        <taxon>Hystricomorpha</taxon>
        <taxon>Bathyergidae</taxon>
        <taxon>Heterocephalus</taxon>
    </lineage>
</organism>
<dbReference type="GO" id="GO:0006487">
    <property type="term" value="P:protein N-linked glycosylation"/>
    <property type="evidence" value="ECO:0007669"/>
    <property type="project" value="TreeGrafter"/>
</dbReference>
<reference evidence="3" key="1">
    <citation type="submission" date="2025-08" db="UniProtKB">
        <authorList>
            <consortium name="RefSeq"/>
        </authorList>
    </citation>
    <scope>IDENTIFICATION</scope>
</reference>
<dbReference type="AlphaFoldDB" id="A0AAX6SI75"/>